<gene>
    <name evidence="4" type="ORF">C7S18_05350</name>
</gene>
<dbReference type="Pfam" id="PF13469">
    <property type="entry name" value="Sulfotransfer_3"/>
    <property type="match status" value="1"/>
</dbReference>
<evidence type="ECO:0000313" key="5">
    <source>
        <dbReference type="Proteomes" id="UP000241074"/>
    </source>
</evidence>
<name>A0A2P1PP93_9GAMM</name>
<dbReference type="Gene3D" id="2.60.120.330">
    <property type="entry name" value="B-lactam Antibiotic, Isopenicillin N Synthase, Chain"/>
    <property type="match status" value="1"/>
</dbReference>
<dbReference type="Pfam" id="PF05118">
    <property type="entry name" value="Asp_Arg_Hydrox"/>
    <property type="match status" value="1"/>
</dbReference>
<accession>A0A2P1PP93</accession>
<dbReference type="Proteomes" id="UP000241074">
    <property type="component" value="Chromosome"/>
</dbReference>
<dbReference type="KEGG" id="xba:C7S18_05350"/>
<dbReference type="SUPFAM" id="SSF52540">
    <property type="entry name" value="P-loop containing nucleoside triphosphate hydrolases"/>
    <property type="match status" value="1"/>
</dbReference>
<proteinExistence type="predicted"/>
<dbReference type="GO" id="GO:0008476">
    <property type="term" value="F:protein-tyrosine sulfotransferase activity"/>
    <property type="evidence" value="ECO:0007669"/>
    <property type="project" value="InterPro"/>
</dbReference>
<evidence type="ECO:0000259" key="2">
    <source>
        <dbReference type="Pfam" id="PF05118"/>
    </source>
</evidence>
<dbReference type="EMBL" id="CP027860">
    <property type="protein sequence ID" value="AVP96663.1"/>
    <property type="molecule type" value="Genomic_DNA"/>
</dbReference>
<dbReference type="Gene3D" id="3.40.50.300">
    <property type="entry name" value="P-loop containing nucleotide triphosphate hydrolases"/>
    <property type="match status" value="1"/>
</dbReference>
<dbReference type="PANTHER" id="PTHR12788:SF10">
    <property type="entry name" value="PROTEIN-TYROSINE SULFOTRANSFERASE"/>
    <property type="match status" value="1"/>
</dbReference>
<keyword evidence="5" id="KW-1185">Reference proteome</keyword>
<dbReference type="OrthoDB" id="1441538at2"/>
<evidence type="ECO:0000256" key="1">
    <source>
        <dbReference type="ARBA" id="ARBA00022679"/>
    </source>
</evidence>
<reference evidence="4 5" key="1">
    <citation type="submission" date="2018-03" db="EMBL/GenBank/DDBJ databases">
        <title>Ahniella affigens gen. nov., sp. nov., a gammaproteobacterium isolated from sandy soil near a stream.</title>
        <authorList>
            <person name="Ko Y."/>
            <person name="Kim J.-H."/>
        </authorList>
    </citation>
    <scope>NUCLEOTIDE SEQUENCE [LARGE SCALE GENOMIC DNA]</scope>
    <source>
        <strain evidence="4 5">D13</strain>
    </source>
</reference>
<reference evidence="4 5" key="2">
    <citation type="submission" date="2018-03" db="EMBL/GenBank/DDBJ databases">
        <authorList>
            <person name="Keele B.F."/>
        </authorList>
    </citation>
    <scope>NUCLEOTIDE SEQUENCE [LARGE SCALE GENOMIC DNA]</scope>
    <source>
        <strain evidence="4 5">D13</strain>
    </source>
</reference>
<dbReference type="SUPFAM" id="SSF51197">
    <property type="entry name" value="Clavaminate synthase-like"/>
    <property type="match status" value="1"/>
</dbReference>
<dbReference type="InterPro" id="IPR026634">
    <property type="entry name" value="TPST-like"/>
</dbReference>
<dbReference type="PANTHER" id="PTHR12788">
    <property type="entry name" value="PROTEIN-TYROSINE SULFOTRANSFERASE 2"/>
    <property type="match status" value="1"/>
</dbReference>
<dbReference type="NCBIfam" id="TIGR03032">
    <property type="entry name" value="TIGR03032 family protein"/>
    <property type="match status" value="1"/>
</dbReference>
<dbReference type="InterPro" id="IPR027417">
    <property type="entry name" value="P-loop_NTPase"/>
</dbReference>
<feature type="domain" description="Conserved hypothetical protein CHP03032" evidence="3">
    <location>
        <begin position="728"/>
        <end position="1038"/>
    </location>
</feature>
<dbReference type="SUPFAM" id="SSF63825">
    <property type="entry name" value="YWTD domain"/>
    <property type="match status" value="1"/>
</dbReference>
<dbReference type="InterPro" id="IPR027443">
    <property type="entry name" value="IPNS-like_sf"/>
</dbReference>
<feature type="domain" description="Aspartyl/asparaginy/proline hydroxylase" evidence="2">
    <location>
        <begin position="73"/>
        <end position="167"/>
    </location>
</feature>
<evidence type="ECO:0000313" key="4">
    <source>
        <dbReference type="EMBL" id="AVP96663.1"/>
    </source>
</evidence>
<keyword evidence="1" id="KW-0808">Transferase</keyword>
<dbReference type="AlphaFoldDB" id="A0A2P1PP93"/>
<dbReference type="InterPro" id="IPR017481">
    <property type="entry name" value="CHP03032"/>
</dbReference>
<protein>
    <submittedName>
        <fullName evidence="4">TIGR03032 family protein</fullName>
    </submittedName>
</protein>
<dbReference type="Pfam" id="PF16261">
    <property type="entry name" value="DUF4915"/>
    <property type="match status" value="1"/>
</dbReference>
<dbReference type="RefSeq" id="WP_106890591.1">
    <property type="nucleotide sequence ID" value="NZ_CP027860.1"/>
</dbReference>
<evidence type="ECO:0000259" key="3">
    <source>
        <dbReference type="Pfam" id="PF16261"/>
    </source>
</evidence>
<sequence length="1058" mass="116619">MQLDRPFVRLPIRFDAATLAQEVKALPEAAWRAHPQGYAGNSALPLIAAHGDPQLDRTKGPMRPTPWLAATPYLRDVLASLQSPIGRTRLMRIQGNGEAHAHVDTNYYWMTRYRVHVPIVTEPGVQFIVGKRAVNMAAGECWVFDTWSTHNVINTMPTERIHLVIDTIGGPAFKQWVDAGECPEVFNPPANPESRLIAKGHTQLPLALEHDNQPVVMSPFELRHWLNTCLSQLADPAQRPLLVPLLVRLDRTWAAWFAEHAALATGHAGFRQRLQEFDAALSALPKSILLRNGSDAVEFLRQVIVRVALNPELAWPEDQTAAFAVQDERQRPRAEAPTQTPKMEIAAPVPALLAAAPPLPEALPISAAAPVKRQSSAGVAPAYFDRPVFVVCPPRSGSSMLFEALCQSPEVLSIGGESHQIMEQIPGLNPGRVQFDSNRVDASAASAVTVAELTHGFFGQLRDRDGRPVRVDARRVRFVEKTPKNALRVSFLAAAYPDAHFVVLHREPHETISSMIDAWRSRRFVTYPRLPGWTGQPWSLLLTPGWREWNEKPLNEVAARQWAQTVRVLLDDLAQIPGDRVHVIRYQELLDAPEASLRRLCGALDLAWDRPIQELPPSKHTLTPHAKEKWRQNEALLREALPIAEPMVRRFADFMAAAEAARGPDVAPPVRARMRVTDDHATPLAKPAPAVLYGQAATAVAANTRPPETTAPKVAPEQAFGSVYTRGMAEILASIRSSVAVTTYQSGRVILLRSEGQGINTHFKSFPSPMGVAAQGDRLAIATARGLWEYHNQRGVAQALPPVGRHDACFVPRNQFLTGDIRVHEIAYTDQGLCVVNTRFSCLSGLDGVHSFVPRWQPKFITKLEATDRCHLNGLTVIDGKLRFVSCLAQTDTPGGWREHKADGGVIIDVASHECVATGLSMPHSPRWYQDRLWVLESGLGTLSQIDLATGRAHPFAELPGFVRGLAFVGPYALIGLSQIREGVFGGLPVMERIKERLSGVWVVDLGTARIAGFLRFEGQVQEIFDVALLPGLLFPELLEPEDERLQSSFVVPNGIAS</sequence>
<organism evidence="4 5">
    <name type="scientific">Ahniella affigens</name>
    <dbReference type="NCBI Taxonomy" id="2021234"/>
    <lineage>
        <taxon>Bacteria</taxon>
        <taxon>Pseudomonadati</taxon>
        <taxon>Pseudomonadota</taxon>
        <taxon>Gammaproteobacteria</taxon>
        <taxon>Lysobacterales</taxon>
        <taxon>Rhodanobacteraceae</taxon>
        <taxon>Ahniella</taxon>
    </lineage>
</organism>
<dbReference type="InterPro" id="IPR007803">
    <property type="entry name" value="Asp/Arg/Pro-Hydrxlase"/>
</dbReference>